<protein>
    <recommendedName>
        <fullName evidence="3">Arginase</fullName>
        <ecNumber evidence="2">3.5.3.1</ecNumber>
    </recommendedName>
</protein>
<name>A0A916JLM9_9FLAO</name>
<dbReference type="KEGG" id="ptan:CRYO30217_01214"/>
<feature type="binding site" evidence="8">
    <location>
        <position position="122"/>
    </location>
    <ligand>
        <name>Mn(2+)</name>
        <dbReference type="ChEBI" id="CHEBI:29035"/>
        <label>1</label>
    </ligand>
</feature>
<evidence type="ECO:0000256" key="5">
    <source>
        <dbReference type="ARBA" id="ARBA00022723"/>
    </source>
</evidence>
<accession>A0A916JLM9</accession>
<dbReference type="SUPFAM" id="SSF52768">
    <property type="entry name" value="Arginase/deacetylase"/>
    <property type="match status" value="1"/>
</dbReference>
<dbReference type="PIRSF" id="PIRSF036979">
    <property type="entry name" value="Arginase"/>
    <property type="match status" value="1"/>
</dbReference>
<evidence type="ECO:0000256" key="2">
    <source>
        <dbReference type="ARBA" id="ARBA00012168"/>
    </source>
</evidence>
<dbReference type="InterPro" id="IPR014033">
    <property type="entry name" value="Arginase"/>
</dbReference>
<dbReference type="EMBL" id="OU015584">
    <property type="protein sequence ID" value="CAG5080192.1"/>
    <property type="molecule type" value="Genomic_DNA"/>
</dbReference>
<proteinExistence type="inferred from homology"/>
<comment type="pathway">
    <text evidence="1">Nitrogen metabolism; urea cycle; L-ornithine and urea from L-arginine: step 1/1.</text>
</comment>
<dbReference type="Pfam" id="PF00491">
    <property type="entry name" value="Arginase"/>
    <property type="match status" value="1"/>
</dbReference>
<dbReference type="GO" id="GO:0005829">
    <property type="term" value="C:cytosol"/>
    <property type="evidence" value="ECO:0007669"/>
    <property type="project" value="TreeGrafter"/>
</dbReference>
<dbReference type="Gene3D" id="3.40.800.10">
    <property type="entry name" value="Ureohydrolase domain"/>
    <property type="match status" value="1"/>
</dbReference>
<keyword evidence="11" id="KW-1185">Reference proteome</keyword>
<comment type="similarity">
    <text evidence="9">Belongs to the arginase family.</text>
</comment>
<dbReference type="InterPro" id="IPR023696">
    <property type="entry name" value="Ureohydrolase_dom_sf"/>
</dbReference>
<feature type="binding site" evidence="8">
    <location>
        <position position="241"/>
    </location>
    <ligand>
        <name>Mn(2+)</name>
        <dbReference type="ChEBI" id="CHEBI:29035"/>
        <label>1</label>
    </ligand>
</feature>
<keyword evidence="4" id="KW-0056">Arginine metabolism</keyword>
<dbReference type="PANTHER" id="PTHR43782:SF3">
    <property type="entry name" value="ARGINASE"/>
    <property type="match status" value="1"/>
</dbReference>
<dbReference type="EC" id="3.5.3.1" evidence="2"/>
<sequence>MEKIRLILNASELGAGTRGASLGVDAMKIASIKAGSKYFANYNTSVIPTQNDLLYNDIKFDKAKRIDGVVDNYEKSTAMISEVMEKGEYPIVLTGDHSCAGGTIAGIKKAHPDKRLGVVWIDAHADLHSPYTSPSGNIHGMPLATALNEDNLEHKIKDLDDELSVQWNKLKNMGGIAPKINPEDLVFVGVRDTEEPEDFYIAKHNIKTIPVEQVRRSEVREIAEEILAYLKDCDILYVSFDVDSMDCDLISYGTGTPVPNGLTEQEASGLINNLLIDKRVKCFEVVEINPCLDNKQNKMAETAFRILESATVIIEKRG</sequence>
<dbReference type="GO" id="GO:0030145">
    <property type="term" value="F:manganese ion binding"/>
    <property type="evidence" value="ECO:0007669"/>
    <property type="project" value="TreeGrafter"/>
</dbReference>
<dbReference type="PROSITE" id="PS51409">
    <property type="entry name" value="ARGINASE_2"/>
    <property type="match status" value="1"/>
</dbReference>
<evidence type="ECO:0000256" key="9">
    <source>
        <dbReference type="PROSITE-ProRule" id="PRU00742"/>
    </source>
</evidence>
<dbReference type="GO" id="GO:0004053">
    <property type="term" value="F:arginase activity"/>
    <property type="evidence" value="ECO:0007669"/>
    <property type="project" value="UniProtKB-EC"/>
</dbReference>
<reference evidence="10" key="1">
    <citation type="submission" date="2021-04" db="EMBL/GenBank/DDBJ databases">
        <authorList>
            <person name="Rodrigo-Torres L."/>
            <person name="Arahal R. D."/>
            <person name="Lucena T."/>
        </authorList>
    </citation>
    <scope>NUCLEOTIDE SEQUENCE</scope>
    <source>
        <strain evidence="10">AS29M-1</strain>
    </source>
</reference>
<evidence type="ECO:0000256" key="8">
    <source>
        <dbReference type="PIRSR" id="PIRSR036979-1"/>
    </source>
</evidence>
<organism evidence="10 11">
    <name type="scientific">Parvicella tangerina</name>
    <dbReference type="NCBI Taxonomy" id="2829795"/>
    <lineage>
        <taxon>Bacteria</taxon>
        <taxon>Pseudomonadati</taxon>
        <taxon>Bacteroidota</taxon>
        <taxon>Flavobacteriia</taxon>
        <taxon>Flavobacteriales</taxon>
        <taxon>Parvicellaceae</taxon>
        <taxon>Parvicella</taxon>
    </lineage>
</organism>
<dbReference type="CDD" id="cd09989">
    <property type="entry name" value="Arginase"/>
    <property type="match status" value="1"/>
</dbReference>
<evidence type="ECO:0000256" key="4">
    <source>
        <dbReference type="ARBA" id="ARBA00022503"/>
    </source>
</evidence>
<dbReference type="GO" id="GO:0006525">
    <property type="term" value="P:arginine metabolic process"/>
    <property type="evidence" value="ECO:0007669"/>
    <property type="project" value="UniProtKB-KW"/>
</dbReference>
<feature type="binding site" evidence="8">
    <location>
        <position position="97"/>
    </location>
    <ligand>
        <name>Mn(2+)</name>
        <dbReference type="ChEBI" id="CHEBI:29035"/>
        <label>1</label>
    </ligand>
</feature>
<feature type="binding site" evidence="8">
    <location>
        <position position="126"/>
    </location>
    <ligand>
        <name>Mn(2+)</name>
        <dbReference type="ChEBI" id="CHEBI:29035"/>
        <label>2</label>
    </ligand>
</feature>
<dbReference type="InterPro" id="IPR006035">
    <property type="entry name" value="Ureohydrolase"/>
</dbReference>
<keyword evidence="6 10" id="KW-0378">Hydrolase</keyword>
<gene>
    <name evidence="10" type="primary">rocF</name>
    <name evidence="10" type="ORF">CRYO30217_01214</name>
</gene>
<dbReference type="PRINTS" id="PR00116">
    <property type="entry name" value="ARGINASE"/>
</dbReference>
<evidence type="ECO:0000256" key="1">
    <source>
        <dbReference type="ARBA" id="ARBA00005098"/>
    </source>
</evidence>
<feature type="binding site" evidence="8">
    <location>
        <position position="124"/>
    </location>
    <ligand>
        <name>Mn(2+)</name>
        <dbReference type="ChEBI" id="CHEBI:29035"/>
        <label>2</label>
    </ligand>
</feature>
<dbReference type="PANTHER" id="PTHR43782">
    <property type="entry name" value="ARGINASE"/>
    <property type="match status" value="1"/>
</dbReference>
<keyword evidence="7 8" id="KW-0464">Manganese</keyword>
<keyword evidence="5 8" id="KW-0479">Metal-binding</keyword>
<evidence type="ECO:0000256" key="6">
    <source>
        <dbReference type="ARBA" id="ARBA00022801"/>
    </source>
</evidence>
<evidence type="ECO:0000313" key="10">
    <source>
        <dbReference type="EMBL" id="CAG5080192.1"/>
    </source>
</evidence>
<dbReference type="RefSeq" id="WP_258541425.1">
    <property type="nucleotide sequence ID" value="NZ_OU015584.1"/>
</dbReference>
<dbReference type="AlphaFoldDB" id="A0A916JLM9"/>
<evidence type="ECO:0000313" key="11">
    <source>
        <dbReference type="Proteomes" id="UP000683507"/>
    </source>
</evidence>
<evidence type="ECO:0000256" key="7">
    <source>
        <dbReference type="ARBA" id="ARBA00023211"/>
    </source>
</evidence>
<comment type="cofactor">
    <cofactor evidence="8">
        <name>Mn(2+)</name>
        <dbReference type="ChEBI" id="CHEBI:29035"/>
    </cofactor>
    <text evidence="8">Binds 2 manganese ions per subunit.</text>
</comment>
<feature type="binding site" evidence="8">
    <location>
        <position position="243"/>
    </location>
    <ligand>
        <name>Mn(2+)</name>
        <dbReference type="ChEBI" id="CHEBI:29035"/>
        <label>1</label>
    </ligand>
</feature>
<dbReference type="Proteomes" id="UP000683507">
    <property type="component" value="Chromosome"/>
</dbReference>
<evidence type="ECO:0000256" key="3">
    <source>
        <dbReference type="ARBA" id="ARBA00018123"/>
    </source>
</evidence>